<reference evidence="1 2" key="1">
    <citation type="submission" date="2020-10" db="EMBL/GenBank/DDBJ databases">
        <title>Aquamicrobium zhengzhouensis sp. nov., a exopolysaccharide producing bacterium isolated from farmland soil.</title>
        <authorList>
            <person name="Wang X."/>
        </authorList>
    </citation>
    <scope>NUCLEOTIDE SEQUENCE [LARGE SCALE GENOMIC DNA]</scope>
    <source>
        <strain evidence="2">cd-1</strain>
    </source>
</reference>
<gene>
    <name evidence="1" type="ORF">IOD40_14010</name>
</gene>
<keyword evidence="2" id="KW-1185">Reference proteome</keyword>
<name>A0ABS0SES1_9HYPH</name>
<organism evidence="1 2">
    <name type="scientific">Aquamicrobium zhengzhouense</name>
    <dbReference type="NCBI Taxonomy" id="2781738"/>
    <lineage>
        <taxon>Bacteria</taxon>
        <taxon>Pseudomonadati</taxon>
        <taxon>Pseudomonadota</taxon>
        <taxon>Alphaproteobacteria</taxon>
        <taxon>Hyphomicrobiales</taxon>
        <taxon>Phyllobacteriaceae</taxon>
        <taxon>Aquamicrobium</taxon>
    </lineage>
</organism>
<proteinExistence type="predicted"/>
<dbReference type="EMBL" id="JADGMQ010000010">
    <property type="protein sequence ID" value="MBI1621772.1"/>
    <property type="molecule type" value="Genomic_DNA"/>
</dbReference>
<dbReference type="RefSeq" id="WP_198477253.1">
    <property type="nucleotide sequence ID" value="NZ_JADGMQ010000010.1"/>
</dbReference>
<accession>A0ABS0SES1</accession>
<evidence type="ECO:0000313" key="1">
    <source>
        <dbReference type="EMBL" id="MBI1621772.1"/>
    </source>
</evidence>
<comment type="caution">
    <text evidence="1">The sequence shown here is derived from an EMBL/GenBank/DDBJ whole genome shotgun (WGS) entry which is preliminary data.</text>
</comment>
<protein>
    <submittedName>
        <fullName evidence="1">Uncharacterized protein</fullName>
    </submittedName>
</protein>
<evidence type="ECO:0000313" key="2">
    <source>
        <dbReference type="Proteomes" id="UP000601789"/>
    </source>
</evidence>
<dbReference type="Proteomes" id="UP000601789">
    <property type="component" value="Unassembled WGS sequence"/>
</dbReference>
<sequence>MTGFDDNCVTVRLKFYDNPQREARMGVIAAATGIKLRRVAARGAAPYCAQMSPRKR</sequence>